<gene>
    <name evidence="4" type="primary">hddC</name>
    <name evidence="4" type="ORF">MBUL_00369</name>
</gene>
<dbReference type="PANTHER" id="PTHR43584:SF8">
    <property type="entry name" value="N-ACETYLMURAMATE ALPHA-1-PHOSPHATE URIDYLYLTRANSFERASE"/>
    <property type="match status" value="1"/>
</dbReference>
<evidence type="ECO:0000256" key="2">
    <source>
        <dbReference type="ARBA" id="ARBA00022695"/>
    </source>
</evidence>
<dbReference type="PANTHER" id="PTHR43584">
    <property type="entry name" value="NUCLEOTIDYL TRANSFERASE"/>
    <property type="match status" value="1"/>
</dbReference>
<dbReference type="EC" id="2.7.7.71" evidence="4"/>
<evidence type="ECO:0000256" key="1">
    <source>
        <dbReference type="ARBA" id="ARBA00022679"/>
    </source>
</evidence>
<organism evidence="4">
    <name type="scientific">Methylobacterium bullatum</name>
    <dbReference type="NCBI Taxonomy" id="570505"/>
    <lineage>
        <taxon>Bacteria</taxon>
        <taxon>Pseudomonadati</taxon>
        <taxon>Pseudomonadota</taxon>
        <taxon>Alphaproteobacteria</taxon>
        <taxon>Hyphomicrobiales</taxon>
        <taxon>Methylobacteriaceae</taxon>
        <taxon>Methylobacterium</taxon>
    </lineage>
</organism>
<dbReference type="SUPFAM" id="SSF53448">
    <property type="entry name" value="Nucleotide-diphospho-sugar transferases"/>
    <property type="match status" value="1"/>
</dbReference>
<dbReference type="InterPro" id="IPR050065">
    <property type="entry name" value="GlmU-like"/>
</dbReference>
<keyword evidence="1 4" id="KW-0808">Transferase</keyword>
<dbReference type="CDD" id="cd06422">
    <property type="entry name" value="NTP_transferase_like_1"/>
    <property type="match status" value="1"/>
</dbReference>
<feature type="domain" description="Nucleotidyl transferase" evidence="3">
    <location>
        <begin position="12"/>
        <end position="135"/>
    </location>
</feature>
<proteinExistence type="predicted"/>
<keyword evidence="2 4" id="KW-0548">Nucleotidyltransferase</keyword>
<protein>
    <submittedName>
        <fullName evidence="4">D-glycero-alpha-D-manno-heptose 1-phosphate guanylyltransferase</fullName>
        <ecNumber evidence="4">2.7.7.71</ecNumber>
    </submittedName>
</protein>
<dbReference type="EMBL" id="LR743504">
    <property type="protein sequence ID" value="CAA2099858.1"/>
    <property type="molecule type" value="Genomic_DNA"/>
</dbReference>
<sequence>MSDSPVSAIQRAFVLAAGLGKRMRPITATVPKPLVEVAGRALLDHALDRAAEAGIGEAVVNVHYLADLLEGHLARRATAPAIRISDERDALLETGGGVKKALPLLGTDPFLVLNSDSFWLEGPQPNLGRLIETWEPERMDILLLVAPTTTSLGYEGKGDFVMNAGGALQRRNEREVAPFIYAGVAILKPELFADTPDGSFSLNLLFDRAIERERLFGLRLDGQWLHVGTPEAIEAAEARVKASVQVQ</sequence>
<dbReference type="AlphaFoldDB" id="A0A679J0Q7"/>
<evidence type="ECO:0000313" key="4">
    <source>
        <dbReference type="EMBL" id="CAA2099858.1"/>
    </source>
</evidence>
<dbReference type="GO" id="GO:0016779">
    <property type="term" value="F:nucleotidyltransferase activity"/>
    <property type="evidence" value="ECO:0007669"/>
    <property type="project" value="UniProtKB-KW"/>
</dbReference>
<dbReference type="Pfam" id="PF00483">
    <property type="entry name" value="NTP_transferase"/>
    <property type="match status" value="1"/>
</dbReference>
<accession>A0A679J0Q7</accession>
<dbReference type="InterPro" id="IPR005835">
    <property type="entry name" value="NTP_transferase_dom"/>
</dbReference>
<name>A0A679J0Q7_9HYPH</name>
<reference evidence="4" key="1">
    <citation type="submission" date="2019-12" db="EMBL/GenBank/DDBJ databases">
        <authorList>
            <person name="Cremers G."/>
        </authorList>
    </citation>
    <scope>NUCLEOTIDE SEQUENCE</scope>
    <source>
        <strain evidence="4">Mbul1</strain>
    </source>
</reference>
<dbReference type="Gene3D" id="3.90.550.10">
    <property type="entry name" value="Spore Coat Polysaccharide Biosynthesis Protein SpsA, Chain A"/>
    <property type="match status" value="1"/>
</dbReference>
<dbReference type="InterPro" id="IPR029044">
    <property type="entry name" value="Nucleotide-diphossugar_trans"/>
</dbReference>
<evidence type="ECO:0000259" key="3">
    <source>
        <dbReference type="Pfam" id="PF00483"/>
    </source>
</evidence>